<name>A0A6A5FQC4_PERFL</name>
<evidence type="ECO:0000256" key="11">
    <source>
        <dbReference type="ARBA" id="ARBA00023224"/>
    </source>
</evidence>
<evidence type="ECO:0000313" key="15">
    <source>
        <dbReference type="Proteomes" id="UP000465112"/>
    </source>
</evidence>
<dbReference type="Pfam" id="PF07562">
    <property type="entry name" value="NCD3G"/>
    <property type="match status" value="2"/>
</dbReference>
<evidence type="ECO:0000256" key="2">
    <source>
        <dbReference type="ARBA" id="ARBA00007242"/>
    </source>
</evidence>
<evidence type="ECO:0000313" key="14">
    <source>
        <dbReference type="EMBL" id="KAF1394153.1"/>
    </source>
</evidence>
<dbReference type="EMBL" id="VHII01000002">
    <property type="protein sequence ID" value="KAF1394153.1"/>
    <property type="molecule type" value="Genomic_DNA"/>
</dbReference>
<dbReference type="Gene3D" id="2.10.50.30">
    <property type="entry name" value="GPCR, family 3, nine cysteines domain"/>
    <property type="match status" value="2"/>
</dbReference>
<dbReference type="GO" id="GO:0005886">
    <property type="term" value="C:plasma membrane"/>
    <property type="evidence" value="ECO:0007669"/>
    <property type="project" value="UniProtKB-SubCell"/>
</dbReference>
<evidence type="ECO:0000256" key="12">
    <source>
        <dbReference type="SAM" id="Phobius"/>
    </source>
</evidence>
<keyword evidence="4 12" id="KW-0812">Transmembrane</keyword>
<dbReference type="PROSITE" id="PS50259">
    <property type="entry name" value="G_PROTEIN_RECEP_F3_4"/>
    <property type="match status" value="2"/>
</dbReference>
<keyword evidence="9" id="KW-0675">Receptor</keyword>
<feature type="domain" description="G-protein coupled receptors family 3 profile" evidence="13">
    <location>
        <begin position="1174"/>
        <end position="1255"/>
    </location>
</feature>
<evidence type="ECO:0000256" key="5">
    <source>
        <dbReference type="ARBA" id="ARBA00022729"/>
    </source>
</evidence>
<dbReference type="GO" id="GO:0004930">
    <property type="term" value="F:G protein-coupled receptor activity"/>
    <property type="evidence" value="ECO:0007669"/>
    <property type="project" value="UniProtKB-KW"/>
</dbReference>
<dbReference type="Pfam" id="PF00003">
    <property type="entry name" value="7tm_3"/>
    <property type="match status" value="2"/>
</dbReference>
<gene>
    <name evidence="14" type="ORF">PFLUV_G00023570</name>
</gene>
<reference evidence="14 15" key="1">
    <citation type="submission" date="2019-06" db="EMBL/GenBank/DDBJ databases">
        <title>A chromosome-scale genome assembly of the European perch, Perca fluviatilis.</title>
        <authorList>
            <person name="Roques C."/>
            <person name="Zahm M."/>
            <person name="Cabau C."/>
            <person name="Klopp C."/>
            <person name="Bouchez O."/>
            <person name="Donnadieu C."/>
            <person name="Kuhl H."/>
            <person name="Gislard M."/>
            <person name="Guendouz S."/>
            <person name="Journot L."/>
            <person name="Haffray P."/>
            <person name="Bestin A."/>
            <person name="Morvezen R."/>
            <person name="Feron R."/>
            <person name="Wen M."/>
            <person name="Jouanno E."/>
            <person name="Herpin A."/>
            <person name="Schartl M."/>
            <person name="Postlethwait J."/>
            <person name="Schaerlinger B."/>
            <person name="Chardard D."/>
            <person name="Lecocq T."/>
            <person name="Poncet C."/>
            <person name="Jaffrelo L."/>
            <person name="Lampietro C."/>
            <person name="Guiguen Y."/>
        </authorList>
    </citation>
    <scope>NUCLEOTIDE SEQUENCE [LARGE SCALE GENOMIC DNA]</scope>
    <source>
        <tissue evidence="14">Blood</tissue>
    </source>
</reference>
<feature type="transmembrane region" description="Helical" evidence="12">
    <location>
        <begin position="1173"/>
        <end position="1197"/>
    </location>
</feature>
<comment type="subcellular location">
    <subcellularLocation>
        <location evidence="1">Cell membrane</location>
        <topology evidence="1">Multi-pass membrane protein</topology>
    </subcellularLocation>
</comment>
<dbReference type="PRINTS" id="PR01535">
    <property type="entry name" value="VOMERONASL2R"/>
</dbReference>
<dbReference type="InterPro" id="IPR017978">
    <property type="entry name" value="GPCR_3_C"/>
</dbReference>
<keyword evidence="7" id="KW-0297">G-protein coupled receptor</keyword>
<keyword evidence="11" id="KW-0807">Transducer</keyword>
<keyword evidence="10" id="KW-0325">Glycoprotein</keyword>
<comment type="caution">
    <text evidence="14">The sequence shown here is derived from an EMBL/GenBank/DDBJ whole genome shotgun (WGS) entry which is preliminary data.</text>
</comment>
<accession>A0A6A5FQC4</accession>
<dbReference type="FunFam" id="3.40.50.2300:FF:000016">
    <property type="entry name" value="Taste 1 receptor member 2"/>
    <property type="match status" value="3"/>
</dbReference>
<keyword evidence="3" id="KW-1003">Cell membrane</keyword>
<dbReference type="PRINTS" id="PR00248">
    <property type="entry name" value="GPCRMGR"/>
</dbReference>
<evidence type="ECO:0000256" key="6">
    <source>
        <dbReference type="ARBA" id="ARBA00022989"/>
    </source>
</evidence>
<dbReference type="SUPFAM" id="SSF53822">
    <property type="entry name" value="Periplasmic binding protein-like I"/>
    <property type="match status" value="3"/>
</dbReference>
<feature type="transmembrane region" description="Helical" evidence="12">
    <location>
        <begin position="539"/>
        <end position="560"/>
    </location>
</feature>
<dbReference type="PANTHER" id="PTHR24061:SF528">
    <property type="entry name" value="C-FAMILY ODORANT RECEPTOR OLFCD2-RELATED"/>
    <property type="match status" value="1"/>
</dbReference>
<dbReference type="Pfam" id="PF01094">
    <property type="entry name" value="ANF_receptor"/>
    <property type="match status" value="3"/>
</dbReference>
<evidence type="ECO:0000256" key="1">
    <source>
        <dbReference type="ARBA" id="ARBA00004651"/>
    </source>
</evidence>
<comment type="similarity">
    <text evidence="2">Belongs to the G-protein coupled receptor 3 family.</text>
</comment>
<dbReference type="Gene3D" id="3.40.50.2300">
    <property type="match status" value="6"/>
</dbReference>
<evidence type="ECO:0000259" key="13">
    <source>
        <dbReference type="PROSITE" id="PS50259"/>
    </source>
</evidence>
<dbReference type="InterPro" id="IPR038550">
    <property type="entry name" value="GPCR_3_9-Cys_sf"/>
</dbReference>
<feature type="transmembrane region" description="Helical" evidence="12">
    <location>
        <begin position="500"/>
        <end position="524"/>
    </location>
</feature>
<evidence type="ECO:0000256" key="10">
    <source>
        <dbReference type="ARBA" id="ARBA00023180"/>
    </source>
</evidence>
<keyword evidence="8 12" id="KW-0472">Membrane</keyword>
<dbReference type="FunFam" id="2.10.50.30:FF:000002">
    <property type="entry name" value="Vomeronasal 2 receptor, h1"/>
    <property type="match status" value="2"/>
</dbReference>
<evidence type="ECO:0000256" key="9">
    <source>
        <dbReference type="ARBA" id="ARBA00023170"/>
    </source>
</evidence>
<dbReference type="InterPro" id="IPR028082">
    <property type="entry name" value="Peripla_BP_I"/>
</dbReference>
<feature type="domain" description="G-protein coupled receptors family 3 profile" evidence="13">
    <location>
        <begin position="501"/>
        <end position="582"/>
    </location>
</feature>
<protein>
    <recommendedName>
        <fullName evidence="13">G-protein coupled receptors family 3 profile domain-containing protein</fullName>
    </recommendedName>
</protein>
<dbReference type="InterPro" id="IPR011500">
    <property type="entry name" value="GPCR_3_9-Cys_dom"/>
</dbReference>
<evidence type="ECO:0000256" key="4">
    <source>
        <dbReference type="ARBA" id="ARBA00022692"/>
    </source>
</evidence>
<keyword evidence="15" id="KW-1185">Reference proteome</keyword>
<sequence>MIFAIEEINNSTELLQGIKLGYQIYDSCASVPVAVHVAFQLSNGLDPVIYTGDNCSQSGMVKAVVGETGSSPSISMSRIIGPFNIPQVSHFATCACLSDKQQYPNFFRTIPSDQFQAEALAKLVKHFGWNWIGAVRSDSDYGNNGMESFLDAAHREGICVEYSESFYRTHPRSRIQRVADVIRRSTAMVVVAFAAFGEVRLLLEELSLEPSPPRQWIGSEAWVTDTELLRFSFCAGAIGFGIQKSVIPGLRDFLLDLSPSKVAASPVLTEFWEDAFNCRLGKSAATDERVCDGNEDIKTLQSPYTDTSQLRITNMVYKAVYAIAHAIHKAVCQETNSTTQCDKFTRIESKEVLTQLKKVNFSRNGYDVSFDANGDPVARYELVNWQKSENGSIKLVTVGQYDASLPVGQKFRINRNLTWVDGGTQVPVSVCTDSCPPGTRKVLQKGKPICCYDCLLCPEGEISNATDSPDCFPCPKEFWPNAERDTCLPKPVEFLSYNEVLGIILATFSVGGASLAIITAAVFYHHRTSPIVRANNSELSFLLLFSLTLCFLCSLTFIGAPSEWSCMLRHTAFGITFVLSLALNGSEDDVKQRAGLTEDRTGAGVSTQTSSVKCKLQGTTRLPVFSMDGDYIIGGVFSIHHYMQTVKHNYTTMPEPLRCTGSIKTRDLRFSRAMIFAIGEINNSTELLPGIKLGYQIYDSCASVTVAVHVAFQLLNCLDPVFYTGDNCSQSGMVKAVVGETGSSPSISMSRIIGPFNIPQVSHLATCACLSDKQQYPNFFRTVPSDQFQAEALAKLVKHFGWTWIGAVRSDSDYGNNGMASFLDAAHREGICVEYSESFYRTHPRSRIQRVADVIRRSTAMVVVAFAAFGEVRLLLEELSLEPSPPRQWIGSEAWVTDTELLRFSFCAGAIGFGIQKSVIPGLRDFLLDLSPSKVAASPVLTEFWEDAFNCRLGKSAATDERVCDGTEDIKMLQSPYTDTSQLRITNMVYKAVYAIAHAIHKAVCQETNSTTQCDKFTRIESKEVLTQLKKVNFSRNGYDVSFDANGDPVARYELVNWQKSESGSITLVTVGQYDASLPVGQKFRINRNLTWVDGGTQVPVSVCTDSCPPGTRKVLQKGKPICCYDCLLCPEGEISNATDSPDCFPCPKEFWPNAERDTCLPKPVEFLSYNEVLGIILATFSVGGACLAIITAAVFYRHRTSPIVRANNSELSFLLLFSLTLCFLCSLTFIGAPSEWSCMLRHTAFGITFVLSLALNGSEDGVKQRAGLTEDRTGAGVSTQTVSCKLQSATRLPVFSMDGDYVIGGVFSIHYYMQTVKHNYTTMPEPLRCTGSINTRELHFSRAMIFAIEEINNSTELLPGIKLGYQIYDSCASVPVAVHVAFQLSNGLDPVIYTGDNCSQSGIVMAVIGETGSTPSISISRIIGPFNIPQVSHFATCACLSDKQQYPSFFRTVPSDQFQADALAKLVKHFGWTWIGAVRSDSDYGNNGMASFLDAARKEGICVEYSESFYRTQPRSRIQRVADVIRRSTAMVVVAFAASGDLRLLLEELSLEPSPRRQWIGSEAWVTNTDMLRFSFCAGAIGFAIERSVIPGLRDFLLDLSPSKVAASPVLTEFWEDAFNCRLGKSEKDVYRQSPGHRAQ</sequence>
<organism evidence="14 15">
    <name type="scientific">Perca fluviatilis</name>
    <name type="common">European perch</name>
    <dbReference type="NCBI Taxonomy" id="8168"/>
    <lineage>
        <taxon>Eukaryota</taxon>
        <taxon>Metazoa</taxon>
        <taxon>Chordata</taxon>
        <taxon>Craniata</taxon>
        <taxon>Vertebrata</taxon>
        <taxon>Euteleostomi</taxon>
        <taxon>Actinopterygii</taxon>
        <taxon>Neopterygii</taxon>
        <taxon>Teleostei</taxon>
        <taxon>Neoteleostei</taxon>
        <taxon>Acanthomorphata</taxon>
        <taxon>Eupercaria</taxon>
        <taxon>Perciformes</taxon>
        <taxon>Percoidei</taxon>
        <taxon>Percidae</taxon>
        <taxon>Percinae</taxon>
        <taxon>Perca</taxon>
    </lineage>
</organism>
<dbReference type="InterPro" id="IPR000337">
    <property type="entry name" value="GPCR_3"/>
</dbReference>
<dbReference type="InterPro" id="IPR000068">
    <property type="entry name" value="GPCR_3_Ca_sens_rcpt-rel"/>
</dbReference>
<keyword evidence="6 12" id="KW-1133">Transmembrane helix</keyword>
<feature type="transmembrane region" description="Helical" evidence="12">
    <location>
        <begin position="1212"/>
        <end position="1233"/>
    </location>
</feature>
<evidence type="ECO:0000256" key="3">
    <source>
        <dbReference type="ARBA" id="ARBA00022475"/>
    </source>
</evidence>
<evidence type="ECO:0000256" key="7">
    <source>
        <dbReference type="ARBA" id="ARBA00023040"/>
    </source>
</evidence>
<dbReference type="Proteomes" id="UP000465112">
    <property type="component" value="Chromosome 2"/>
</dbReference>
<dbReference type="InterPro" id="IPR004073">
    <property type="entry name" value="GPCR_3_vmron_rcpt_2"/>
</dbReference>
<dbReference type="InterPro" id="IPR001828">
    <property type="entry name" value="ANF_lig-bd_rcpt"/>
</dbReference>
<proteinExistence type="inferred from homology"/>
<dbReference type="PANTHER" id="PTHR24061">
    <property type="entry name" value="CALCIUM-SENSING RECEPTOR-RELATED"/>
    <property type="match status" value="1"/>
</dbReference>
<evidence type="ECO:0000256" key="8">
    <source>
        <dbReference type="ARBA" id="ARBA00023136"/>
    </source>
</evidence>
<keyword evidence="5" id="KW-0732">Signal</keyword>